<name>A0A370KDZ0_9HYPH</name>
<sequence length="117" mass="12093">MRSNDDLTSAAILHRPTGALTSIAKPKVASTARNRHFSAIARFVLFPSAFRSPCDRPSSLFLPVNIAGPIRTAAKSKSCKGVAWQLSDSTQLDLSRGAASLAAAGSPATGGTAKAVQ</sequence>
<evidence type="ECO:0000313" key="1">
    <source>
        <dbReference type="EMBL" id="RDJ01474.1"/>
    </source>
</evidence>
<dbReference type="AlphaFoldDB" id="A0A370KDZ0"/>
<dbReference type="Proteomes" id="UP000254939">
    <property type="component" value="Unassembled WGS sequence"/>
</dbReference>
<accession>A0A370KDZ0</accession>
<protein>
    <submittedName>
        <fullName evidence="1">Uncharacterized protein</fullName>
    </submittedName>
</protein>
<dbReference type="EMBL" id="NAAC01000051">
    <property type="protein sequence ID" value="RDJ01474.1"/>
    <property type="molecule type" value="Genomic_DNA"/>
</dbReference>
<evidence type="ECO:0000313" key="2">
    <source>
        <dbReference type="Proteomes" id="UP000254939"/>
    </source>
</evidence>
<proteinExistence type="predicted"/>
<gene>
    <name evidence="1" type="ORF">B5K06_34200</name>
</gene>
<comment type="caution">
    <text evidence="1">The sequence shown here is derived from an EMBL/GenBank/DDBJ whole genome shotgun (WGS) entry which is preliminary data.</text>
</comment>
<organism evidence="1 2">
    <name type="scientific">Rhizobium grahamii</name>
    <dbReference type="NCBI Taxonomy" id="1120045"/>
    <lineage>
        <taxon>Bacteria</taxon>
        <taxon>Pseudomonadati</taxon>
        <taxon>Pseudomonadota</taxon>
        <taxon>Alphaproteobacteria</taxon>
        <taxon>Hyphomicrobiales</taxon>
        <taxon>Rhizobiaceae</taxon>
        <taxon>Rhizobium/Agrobacterium group</taxon>
        <taxon>Rhizobium</taxon>
    </lineage>
</organism>
<reference evidence="1 2" key="1">
    <citation type="submission" date="2017-03" db="EMBL/GenBank/DDBJ databases">
        <title>Genome analysis of Rhizobial strains effectives or ineffectives for nitrogen fixation isolated from bean seeds.</title>
        <authorList>
            <person name="Peralta H."/>
            <person name="Aguilar-Vera A."/>
            <person name="Mora Y."/>
            <person name="Vargas-Lagunas C."/>
            <person name="Girard L."/>
            <person name="Mora J."/>
        </authorList>
    </citation>
    <scope>NUCLEOTIDE SEQUENCE [LARGE SCALE GENOMIC DNA]</scope>
    <source>
        <strain evidence="1 2">CCGM3</strain>
    </source>
</reference>